<name>A0A3S9YF07_9ACTN</name>
<sequence>MAVNDLPEVGDEVDDNGCRTIVTDICQGIYLLRCGASVWPASDPAGLRIIRRRAQRIADGDFR</sequence>
<accession>A0A3S9YF07</accession>
<dbReference type="Proteomes" id="UP000275579">
    <property type="component" value="Chromosome"/>
</dbReference>
<dbReference type="AlphaFoldDB" id="A0A3S9YF07"/>
<organism evidence="1 2">
    <name type="scientific">Streptomyces lydicus</name>
    <dbReference type="NCBI Taxonomy" id="47763"/>
    <lineage>
        <taxon>Bacteria</taxon>
        <taxon>Bacillati</taxon>
        <taxon>Actinomycetota</taxon>
        <taxon>Actinomycetes</taxon>
        <taxon>Kitasatosporales</taxon>
        <taxon>Streptomycetaceae</taxon>
        <taxon>Streptomyces</taxon>
    </lineage>
</organism>
<evidence type="ECO:0000313" key="2">
    <source>
        <dbReference type="Proteomes" id="UP000275579"/>
    </source>
</evidence>
<evidence type="ECO:0000313" key="1">
    <source>
        <dbReference type="EMBL" id="AZS73510.1"/>
    </source>
</evidence>
<dbReference type="EMBL" id="CP029042">
    <property type="protein sequence ID" value="AZS73510.1"/>
    <property type="molecule type" value="Genomic_DNA"/>
</dbReference>
<reference evidence="1 2" key="1">
    <citation type="submission" date="2018-04" db="EMBL/GenBank/DDBJ databases">
        <title>Complete genome sequences of Streptomyces lydicus strain WYEC and characterization of antagonistic properties of biological control agents.</title>
        <authorList>
            <person name="Mariita R.M."/>
            <person name="Sello J.K."/>
        </authorList>
    </citation>
    <scope>NUCLEOTIDE SEQUENCE [LARGE SCALE GENOMIC DNA]</scope>
    <source>
        <strain evidence="1 2">WYEC 108</strain>
    </source>
</reference>
<proteinExistence type="predicted"/>
<dbReference type="RefSeq" id="WP_127152488.1">
    <property type="nucleotide sequence ID" value="NZ_CP029042.1"/>
</dbReference>
<gene>
    <name evidence="1" type="ORF">DDE74_23450</name>
</gene>
<protein>
    <submittedName>
        <fullName evidence="1">Uncharacterized protein</fullName>
    </submittedName>
</protein>